<reference evidence="1" key="1">
    <citation type="submission" date="2021-01" db="EMBL/GenBank/DDBJ databases">
        <title>Enterococcus.</title>
        <authorList>
            <person name="Du X."/>
            <person name="Wang N."/>
        </authorList>
    </citation>
    <scope>NUCLEOTIDE SEQUENCE [LARGE SCALE GENOMIC DNA]</scope>
    <source>
        <strain evidence="1">T90-2</strain>
    </source>
</reference>
<evidence type="ECO:0000313" key="1">
    <source>
        <dbReference type="EMBL" id="QQV79577.1"/>
    </source>
</evidence>
<dbReference type="EMBL" id="CP068242">
    <property type="protein sequence ID" value="QQV79577.1"/>
    <property type="molecule type" value="Genomic_DNA"/>
</dbReference>
<dbReference type="AlphaFoldDB" id="A0A974NZ46"/>
<protein>
    <submittedName>
        <fullName evidence="1">Uncharacterized protein</fullName>
    </submittedName>
</protein>
<accession>A0A974NZ46</accession>
<gene>
    <name evidence="1" type="ORF">JG559_13600</name>
</gene>
<name>A0A974NZ46_ENTFL</name>
<proteinExistence type="predicted"/>
<sequence>MSLYLSNATGYVVQEAYKLDFISDTAESIGKNIQTLADITEKWTPDLRILFLGFYY</sequence>
<organism evidence="1">
    <name type="scientific">Enterococcus faecalis</name>
    <name type="common">Streptococcus faecalis</name>
    <dbReference type="NCBI Taxonomy" id="1351"/>
    <lineage>
        <taxon>Bacteria</taxon>
        <taxon>Bacillati</taxon>
        <taxon>Bacillota</taxon>
        <taxon>Bacilli</taxon>
        <taxon>Lactobacillales</taxon>
        <taxon>Enterococcaceae</taxon>
        <taxon>Enterococcus</taxon>
    </lineage>
</organism>